<dbReference type="HOGENOM" id="CLU_1629404_0_0_1"/>
<sequence length="163" mass="18330">MRKRQYNGLTQFHRENGHLSMDNTSNATNRQSNGLQHSNRNSIQHSIPLRSVFKRILGDLKNIPVSSGIQRSSQGNLFVAVEPTKKRKLITSEQISGVILDDDDDADFELSDVSSNGTMRDDNDQEFDCSSIESTDSDEENAYVVNPIKMETDNHRSRGLTMA</sequence>
<dbReference type="OMA" id="NRNSIQH"/>
<feature type="compositionally biased region" description="Polar residues" evidence="1">
    <location>
        <begin position="21"/>
        <end position="43"/>
    </location>
</feature>
<reference evidence="2 3" key="1">
    <citation type="journal article" date="2011" name="Nat. Genet.">
        <title>The genome of the mesopolyploid crop species Brassica rapa.</title>
        <authorList>
            <consortium name="Brassica rapa Genome Sequencing Project Consortium"/>
            <person name="Wang X."/>
            <person name="Wang H."/>
            <person name="Wang J."/>
            <person name="Sun R."/>
            <person name="Wu J."/>
            <person name="Liu S."/>
            <person name="Bai Y."/>
            <person name="Mun J.H."/>
            <person name="Bancroft I."/>
            <person name="Cheng F."/>
            <person name="Huang S."/>
            <person name="Li X."/>
            <person name="Hua W."/>
            <person name="Wang J."/>
            <person name="Wang X."/>
            <person name="Freeling M."/>
            <person name="Pires J.C."/>
            <person name="Paterson A.H."/>
            <person name="Chalhoub B."/>
            <person name="Wang B."/>
            <person name="Hayward A."/>
            <person name="Sharpe A.G."/>
            <person name="Park B.S."/>
            <person name="Weisshaar B."/>
            <person name="Liu B."/>
            <person name="Li B."/>
            <person name="Liu B."/>
            <person name="Tong C."/>
            <person name="Song C."/>
            <person name="Duran C."/>
            <person name="Peng C."/>
            <person name="Geng C."/>
            <person name="Koh C."/>
            <person name="Lin C."/>
            <person name="Edwards D."/>
            <person name="Mu D."/>
            <person name="Shen D."/>
            <person name="Soumpourou E."/>
            <person name="Li F."/>
            <person name="Fraser F."/>
            <person name="Conant G."/>
            <person name="Lassalle G."/>
            <person name="King G.J."/>
            <person name="Bonnema G."/>
            <person name="Tang H."/>
            <person name="Wang H."/>
            <person name="Belcram H."/>
            <person name="Zhou H."/>
            <person name="Hirakawa H."/>
            <person name="Abe H."/>
            <person name="Guo H."/>
            <person name="Wang H."/>
            <person name="Jin H."/>
            <person name="Parkin I.A."/>
            <person name="Batley J."/>
            <person name="Kim J.S."/>
            <person name="Just J."/>
            <person name="Li J."/>
            <person name="Xu J."/>
            <person name="Deng J."/>
            <person name="Kim J.A."/>
            <person name="Li J."/>
            <person name="Yu J."/>
            <person name="Meng J."/>
            <person name="Wang J."/>
            <person name="Min J."/>
            <person name="Poulain J."/>
            <person name="Wang J."/>
            <person name="Hatakeyama K."/>
            <person name="Wu K."/>
            <person name="Wang L."/>
            <person name="Fang L."/>
            <person name="Trick M."/>
            <person name="Links M.G."/>
            <person name="Zhao M."/>
            <person name="Jin M."/>
            <person name="Ramchiary N."/>
            <person name="Drou N."/>
            <person name="Berkman P.J."/>
            <person name="Cai Q."/>
            <person name="Huang Q."/>
            <person name="Li R."/>
            <person name="Tabata S."/>
            <person name="Cheng S."/>
            <person name="Zhang S."/>
            <person name="Zhang S."/>
            <person name="Huang S."/>
            <person name="Sato S."/>
            <person name="Sun S."/>
            <person name="Kwon S.J."/>
            <person name="Choi S.R."/>
            <person name="Lee T.H."/>
            <person name="Fan W."/>
            <person name="Zhao X."/>
            <person name="Tan X."/>
            <person name="Xu X."/>
            <person name="Wang Y."/>
            <person name="Qiu Y."/>
            <person name="Yin Y."/>
            <person name="Li Y."/>
            <person name="Du Y."/>
            <person name="Liao Y."/>
            <person name="Lim Y."/>
            <person name="Narusaka Y."/>
            <person name="Wang Y."/>
            <person name="Wang Z."/>
            <person name="Li Z."/>
            <person name="Wang Z."/>
            <person name="Xiong Z."/>
            <person name="Zhang Z."/>
        </authorList>
    </citation>
    <scope>NUCLEOTIDE SEQUENCE [LARGE SCALE GENOMIC DNA]</scope>
    <source>
        <strain evidence="2 3">cv. Chiifu-401-42</strain>
    </source>
</reference>
<organism evidence="2 3">
    <name type="scientific">Brassica campestris</name>
    <name type="common">Field mustard</name>
    <dbReference type="NCBI Taxonomy" id="3711"/>
    <lineage>
        <taxon>Eukaryota</taxon>
        <taxon>Viridiplantae</taxon>
        <taxon>Streptophyta</taxon>
        <taxon>Embryophyta</taxon>
        <taxon>Tracheophyta</taxon>
        <taxon>Spermatophyta</taxon>
        <taxon>Magnoliopsida</taxon>
        <taxon>eudicotyledons</taxon>
        <taxon>Gunneridae</taxon>
        <taxon>Pentapetalae</taxon>
        <taxon>rosids</taxon>
        <taxon>malvids</taxon>
        <taxon>Brassicales</taxon>
        <taxon>Brassicaceae</taxon>
        <taxon>Brassiceae</taxon>
        <taxon>Brassica</taxon>
    </lineage>
</organism>
<name>M4DFF1_BRACM</name>
<reference evidence="2 3" key="2">
    <citation type="journal article" date="2018" name="Hortic Res">
        <title>Improved Brassica rapa reference genome by single-molecule sequencing and chromosome conformation capture technologies.</title>
        <authorList>
            <person name="Zhang L."/>
            <person name="Cai X."/>
            <person name="Wu J."/>
            <person name="Liu M."/>
            <person name="Grob S."/>
            <person name="Cheng F."/>
            <person name="Liang J."/>
            <person name="Cai C."/>
            <person name="Liu Z."/>
            <person name="Liu B."/>
            <person name="Wang F."/>
            <person name="Li S."/>
            <person name="Liu F."/>
            <person name="Li X."/>
            <person name="Cheng L."/>
            <person name="Yang W."/>
            <person name="Li M.H."/>
            <person name="Grossniklaus U."/>
            <person name="Zheng H."/>
            <person name="Wang X."/>
        </authorList>
    </citation>
    <scope>NUCLEOTIDE SEQUENCE [LARGE SCALE GENOMIC DNA]</scope>
    <source>
        <strain evidence="2 3">cv. Chiifu-401-42</strain>
    </source>
</reference>
<dbReference type="Gramene" id="Bra015224.1">
    <property type="protein sequence ID" value="Bra015224.1-P"/>
    <property type="gene ID" value="Bra015224"/>
</dbReference>
<evidence type="ECO:0000313" key="2">
    <source>
        <dbReference type="EnsemblPlants" id="Bra015224.1-P"/>
    </source>
</evidence>
<dbReference type="EnsemblPlants" id="Bra015224.1">
    <property type="protein sequence ID" value="Bra015224.1-P"/>
    <property type="gene ID" value="Bra015224"/>
</dbReference>
<accession>M4DFF1</accession>
<proteinExistence type="predicted"/>
<dbReference type="Proteomes" id="UP000011750">
    <property type="component" value="Chromosome A10"/>
</dbReference>
<evidence type="ECO:0000256" key="1">
    <source>
        <dbReference type="SAM" id="MobiDB-lite"/>
    </source>
</evidence>
<feature type="region of interest" description="Disordered" evidence="1">
    <location>
        <begin position="1"/>
        <end position="43"/>
    </location>
</feature>
<reference evidence="2" key="3">
    <citation type="submission" date="2023-03" db="UniProtKB">
        <authorList>
            <consortium name="EnsemblPlants"/>
        </authorList>
    </citation>
    <scope>IDENTIFICATION</scope>
    <source>
        <strain evidence="2">cv. Chiifu-401-42</strain>
    </source>
</reference>
<keyword evidence="3" id="KW-1185">Reference proteome</keyword>
<dbReference type="InParanoid" id="M4DFF1"/>
<protein>
    <submittedName>
        <fullName evidence="2">Uncharacterized protein</fullName>
    </submittedName>
</protein>
<dbReference type="AlphaFoldDB" id="M4DFF1"/>
<evidence type="ECO:0000313" key="3">
    <source>
        <dbReference type="Proteomes" id="UP000011750"/>
    </source>
</evidence>